<sequence length="511" mass="58140">MQKTFTQDQAVDFALSRLRHQKIGEAQKILESLEASSSKVILAQARLDYALKNNQQAFEKASGLLKSNPGNDEAIAFLCMIWARSGEIEKTKPHLFRLEGVEIASPHFWHDLAHVFYAGKNQIAAQSCSDKALQYDAEWVASWMLKGRIEHDQGTPDKAIHSFLRALSITPNDGQIYLHLHVCFYQIAQYEKALHFLKLAKSCGLDSPSLQLGEAHCLLKQGFLQKGFRKYKARYAENNVSLTKPDSTLPFWKGQPVKGRKILVYCEQGYGDVIQFSRFLLELADKGAEVTFVCRKALIDLLAHSLPQINVCDKVSDSSAFDFQSYLIDLAAYLEVSIDNMPHREAYLTPPAPFAHSFPEDGKPKIGLVWEGSNLHMRNHLRSLQLDQLKPLLEQEKFDWVSLQLSPSQELPNANHIFIYTNEIVSFADTAALIDQLDLIITIDTSVAHLAAAMGKPVWIMVDKSADWRWMDERTDSYWYQSVRLFRQKTFGDWDGVITDITQTLRHYFPT</sequence>
<reference evidence="2 3" key="1">
    <citation type="submission" date="2016-07" db="EMBL/GenBank/DDBJ databases">
        <authorList>
            <person name="Lefevre C.T."/>
        </authorList>
    </citation>
    <scope>NUCLEOTIDE SEQUENCE [LARGE SCALE GENOMIC DNA]</scope>
    <source>
        <strain evidence="2">PR1</strain>
    </source>
</reference>
<proteinExistence type="predicted"/>
<name>A0A1C3REC8_9PROT</name>
<keyword evidence="1" id="KW-0802">TPR repeat</keyword>
<feature type="repeat" description="TPR" evidence="1">
    <location>
        <begin position="140"/>
        <end position="173"/>
    </location>
</feature>
<dbReference type="PROSITE" id="PS50005">
    <property type="entry name" value="TPR"/>
    <property type="match status" value="1"/>
</dbReference>
<gene>
    <name evidence="2" type="ORF">MTBPR1_110031</name>
</gene>
<dbReference type="InterPro" id="IPR011990">
    <property type="entry name" value="TPR-like_helical_dom_sf"/>
</dbReference>
<evidence type="ECO:0000313" key="3">
    <source>
        <dbReference type="Proteomes" id="UP000231658"/>
    </source>
</evidence>
<dbReference type="Proteomes" id="UP000231658">
    <property type="component" value="Unassembled WGS sequence"/>
</dbReference>
<evidence type="ECO:0000313" key="2">
    <source>
        <dbReference type="EMBL" id="SCA55592.1"/>
    </source>
</evidence>
<organism evidence="2 3">
    <name type="scientific">Candidatus Terasakiella magnetica</name>
    <dbReference type="NCBI Taxonomy" id="1867952"/>
    <lineage>
        <taxon>Bacteria</taxon>
        <taxon>Pseudomonadati</taxon>
        <taxon>Pseudomonadota</taxon>
        <taxon>Alphaproteobacteria</taxon>
        <taxon>Rhodospirillales</taxon>
        <taxon>Terasakiellaceae</taxon>
        <taxon>Terasakiella</taxon>
    </lineage>
</organism>
<dbReference type="SUPFAM" id="SSF48452">
    <property type="entry name" value="TPR-like"/>
    <property type="match status" value="1"/>
</dbReference>
<dbReference type="STRING" id="1867952.MTBPR1_110031"/>
<dbReference type="GO" id="GO:0016757">
    <property type="term" value="F:glycosyltransferase activity"/>
    <property type="evidence" value="ECO:0007669"/>
    <property type="project" value="InterPro"/>
</dbReference>
<dbReference type="SUPFAM" id="SSF53756">
    <property type="entry name" value="UDP-Glycosyltransferase/glycogen phosphorylase"/>
    <property type="match status" value="1"/>
</dbReference>
<dbReference type="Pfam" id="PF01075">
    <property type="entry name" value="Glyco_transf_9"/>
    <property type="match status" value="1"/>
</dbReference>
<protein>
    <submittedName>
        <fullName evidence="2">Uncharacterized protein</fullName>
    </submittedName>
</protein>
<accession>A0A1C3REC8</accession>
<evidence type="ECO:0000256" key="1">
    <source>
        <dbReference type="PROSITE-ProRule" id="PRU00339"/>
    </source>
</evidence>
<dbReference type="Gene3D" id="1.25.40.10">
    <property type="entry name" value="Tetratricopeptide repeat domain"/>
    <property type="match status" value="1"/>
</dbReference>
<dbReference type="EMBL" id="FLYE01000003">
    <property type="protein sequence ID" value="SCA55592.1"/>
    <property type="molecule type" value="Genomic_DNA"/>
</dbReference>
<keyword evidence="3" id="KW-1185">Reference proteome</keyword>
<dbReference type="AlphaFoldDB" id="A0A1C3REC8"/>
<dbReference type="InterPro" id="IPR019734">
    <property type="entry name" value="TPR_rpt"/>
</dbReference>
<dbReference type="Gene3D" id="3.40.50.2000">
    <property type="entry name" value="Glycogen Phosphorylase B"/>
    <property type="match status" value="1"/>
</dbReference>
<dbReference type="InterPro" id="IPR002201">
    <property type="entry name" value="Glyco_trans_9"/>
</dbReference>